<feature type="compositionally biased region" description="Pro residues" evidence="2">
    <location>
        <begin position="8"/>
        <end position="34"/>
    </location>
</feature>
<dbReference type="Gene3D" id="3.30.160.60">
    <property type="entry name" value="Classic Zinc Finger"/>
    <property type="match status" value="1"/>
</dbReference>
<feature type="compositionally biased region" description="Basic and acidic residues" evidence="2">
    <location>
        <begin position="75"/>
        <end position="85"/>
    </location>
</feature>
<feature type="domain" description="C2H2-type" evidence="3">
    <location>
        <begin position="397"/>
        <end position="424"/>
    </location>
</feature>
<feature type="region of interest" description="Disordered" evidence="2">
    <location>
        <begin position="135"/>
        <end position="207"/>
    </location>
</feature>
<accession>A0ABC9AK12</accession>
<evidence type="ECO:0000256" key="1">
    <source>
        <dbReference type="PROSITE-ProRule" id="PRU00042"/>
    </source>
</evidence>
<dbReference type="InterPro" id="IPR036236">
    <property type="entry name" value="Znf_C2H2_sf"/>
</dbReference>
<evidence type="ECO:0000259" key="3">
    <source>
        <dbReference type="PROSITE" id="PS50157"/>
    </source>
</evidence>
<proteinExistence type="predicted"/>
<dbReference type="PROSITE" id="PS00028">
    <property type="entry name" value="ZINC_FINGER_C2H2_1"/>
    <property type="match status" value="1"/>
</dbReference>
<dbReference type="Pfam" id="PF13912">
    <property type="entry name" value="zf-C2H2_6"/>
    <property type="match status" value="2"/>
</dbReference>
<reference evidence="5" key="1">
    <citation type="submission" date="2024-06" db="EMBL/GenBank/DDBJ databases">
        <authorList>
            <person name="Ryan C."/>
        </authorList>
    </citation>
    <scope>NUCLEOTIDE SEQUENCE [LARGE SCALE GENOMIC DNA]</scope>
</reference>
<feature type="region of interest" description="Disordered" evidence="2">
    <location>
        <begin position="360"/>
        <end position="396"/>
    </location>
</feature>
<evidence type="ECO:0000256" key="2">
    <source>
        <dbReference type="SAM" id="MobiDB-lite"/>
    </source>
</evidence>
<feature type="compositionally biased region" description="Low complexity" evidence="2">
    <location>
        <begin position="360"/>
        <end position="369"/>
    </location>
</feature>
<feature type="compositionally biased region" description="Gly residues" evidence="2">
    <location>
        <begin position="370"/>
        <end position="380"/>
    </location>
</feature>
<evidence type="ECO:0000313" key="4">
    <source>
        <dbReference type="EMBL" id="CAL4981485.1"/>
    </source>
</evidence>
<keyword evidence="1" id="KW-0863">Zinc-finger</keyword>
<protein>
    <recommendedName>
        <fullName evidence="3">C2H2-type domain-containing protein</fullName>
    </recommendedName>
</protein>
<feature type="region of interest" description="Disordered" evidence="2">
    <location>
        <begin position="644"/>
        <end position="669"/>
    </location>
</feature>
<dbReference type="InterPro" id="IPR013087">
    <property type="entry name" value="Znf_C2H2_type"/>
</dbReference>
<feature type="compositionally biased region" description="Low complexity" evidence="2">
    <location>
        <begin position="648"/>
        <end position="664"/>
    </location>
</feature>
<feature type="region of interest" description="Disordered" evidence="2">
    <location>
        <begin position="1"/>
        <end position="117"/>
    </location>
</feature>
<keyword evidence="1" id="KW-0479">Metal-binding</keyword>
<gene>
    <name evidence="4" type="ORF">URODEC1_LOCUS56160</name>
</gene>
<keyword evidence="5" id="KW-1185">Reference proteome</keyword>
<dbReference type="GO" id="GO:0008270">
    <property type="term" value="F:zinc ion binding"/>
    <property type="evidence" value="ECO:0007669"/>
    <property type="project" value="UniProtKB-KW"/>
</dbReference>
<evidence type="ECO:0000313" key="5">
    <source>
        <dbReference type="Proteomes" id="UP001497457"/>
    </source>
</evidence>
<dbReference type="Proteomes" id="UP001497457">
    <property type="component" value="Chromosome 21rd"/>
</dbReference>
<dbReference type="AlphaFoldDB" id="A0ABC9AK12"/>
<feature type="compositionally biased region" description="Basic and acidic residues" evidence="2">
    <location>
        <begin position="150"/>
        <end position="159"/>
    </location>
</feature>
<name>A0ABC9AK12_9POAL</name>
<dbReference type="EMBL" id="OZ075131">
    <property type="protein sequence ID" value="CAL4981485.1"/>
    <property type="molecule type" value="Genomic_DNA"/>
</dbReference>
<sequence length="686" mass="70198">MALNEKPPLLPPPSPPPPPPPPPPTPPPPPPPRSIPLHPVQLHDQGEGAIVEAGEKVAALWSSRSESPRSLPHGKLPESGRHHDGGASSSHNMEAPLGPLAGGPQWEEPAVQQGGSSQLRLCEAHNLLQGAAGTDVGAIAGEPPSLTFGQEEKMQEHMKWLHRRRSATPSSSSSSDEAPTPKKARKKPKPEPTTVKMEPRYEEPPHFPFPMVRGATSCHGRSPFHAMNPEVTISKSIATARNVIVIDDDSDDDDKNVMNVADGGGGDGNANPAVAAVMGFGATTHSAPDAVPVTPVARAQSPAAAIEVRVTDDDSSDDDNVVNGNDAAAVLPLPMPRAPVAPIAADTAKGKNAIHEAVAAGNSNASHGKAGAGSSSGGSGKAIAIGGQSKRGSGKTYSCADCDKTFDSPQALGGHANRHSWEKMSMAMPGLQSAASTARGNGLYVFPTGQALGWHRNRGHYAGMAIGSASNASSSSTHGLAAAGVPSETIAMMMNRNANAAATHGPADAVRPRSFPAPAGSDAILALLALSPVAQRMAMAGNPVAGPVSAAATASTGSWSLPAASSSVVPAIPLQNQVVNPAGEIAAAPGNRRGRPIRIFGIDHFPASSSQDQEENLPQAAAVAAPGGNGEQGSIRLFGSDVYPAAIPPQNQEGNPPQEPVPGNRGPHTIRLFGVDMAEVPKEPEK</sequence>
<dbReference type="PROSITE" id="PS50157">
    <property type="entry name" value="ZINC_FINGER_C2H2_2"/>
    <property type="match status" value="1"/>
</dbReference>
<organism evidence="4 5">
    <name type="scientific">Urochloa decumbens</name>
    <dbReference type="NCBI Taxonomy" id="240449"/>
    <lineage>
        <taxon>Eukaryota</taxon>
        <taxon>Viridiplantae</taxon>
        <taxon>Streptophyta</taxon>
        <taxon>Embryophyta</taxon>
        <taxon>Tracheophyta</taxon>
        <taxon>Spermatophyta</taxon>
        <taxon>Magnoliopsida</taxon>
        <taxon>Liliopsida</taxon>
        <taxon>Poales</taxon>
        <taxon>Poaceae</taxon>
        <taxon>PACMAD clade</taxon>
        <taxon>Panicoideae</taxon>
        <taxon>Panicodae</taxon>
        <taxon>Paniceae</taxon>
        <taxon>Melinidinae</taxon>
        <taxon>Urochloa</taxon>
    </lineage>
</organism>
<keyword evidence="1" id="KW-0862">Zinc</keyword>
<dbReference type="SUPFAM" id="SSF57667">
    <property type="entry name" value="beta-beta-alpha zinc fingers"/>
    <property type="match status" value="1"/>
</dbReference>
<reference evidence="4 5" key="2">
    <citation type="submission" date="2024-10" db="EMBL/GenBank/DDBJ databases">
        <authorList>
            <person name="Ryan C."/>
        </authorList>
    </citation>
    <scope>NUCLEOTIDE SEQUENCE [LARGE SCALE GENOMIC DNA]</scope>
</reference>